<feature type="compositionally biased region" description="Polar residues" evidence="1">
    <location>
        <begin position="311"/>
        <end position="325"/>
    </location>
</feature>
<comment type="caution">
    <text evidence="2">The sequence shown here is derived from an EMBL/GenBank/DDBJ whole genome shotgun (WGS) entry which is preliminary data.</text>
</comment>
<keyword evidence="3" id="KW-1185">Reference proteome</keyword>
<dbReference type="GeneID" id="38778418"/>
<feature type="compositionally biased region" description="Basic and acidic residues" evidence="1">
    <location>
        <begin position="258"/>
        <end position="270"/>
    </location>
</feature>
<feature type="region of interest" description="Disordered" evidence="1">
    <location>
        <begin position="862"/>
        <end position="889"/>
    </location>
</feature>
<feature type="compositionally biased region" description="Low complexity" evidence="1">
    <location>
        <begin position="140"/>
        <end position="149"/>
    </location>
</feature>
<dbReference type="PANTHER" id="PTHR28594">
    <property type="entry name" value="ATR-INTERACTING PROTEIN"/>
    <property type="match status" value="1"/>
</dbReference>
<feature type="compositionally biased region" description="Basic and acidic residues" evidence="1">
    <location>
        <begin position="878"/>
        <end position="889"/>
    </location>
</feature>
<feature type="region of interest" description="Disordered" evidence="1">
    <location>
        <begin position="31"/>
        <end position="52"/>
    </location>
</feature>
<reference evidence="2 3" key="1">
    <citation type="journal article" date="2018" name="Sci. Rep.">
        <title>Genome sequence of the cauliflower mushroom Sparassis crispa (Hanabiratake) and its association with beneficial usage.</title>
        <authorList>
            <person name="Kiyama R."/>
            <person name="Furutani Y."/>
            <person name="Kawaguchi K."/>
            <person name="Nakanishi T."/>
        </authorList>
    </citation>
    <scope>NUCLEOTIDE SEQUENCE [LARGE SCALE GENOMIC DNA]</scope>
</reference>
<accession>A0A401GHA7</accession>
<feature type="compositionally biased region" description="Low complexity" evidence="1">
    <location>
        <begin position="381"/>
        <end position="392"/>
    </location>
</feature>
<proteinExistence type="predicted"/>
<sequence length="889" mass="99889">MQDSDDYFANDDLVLDDTVIAALDEQESKFVESQRLTQQAQAHPNSPPPAKRQKLYHELPLRTASLDELQLPEVSLHGSQAYDIASRRRASGSNWNAAGRNVSARVESPNQHHAQYVTRHDASAANVQRSFPPRAAPNQPLLAPSRRASSSSVASNAHIAMLAPKTEDATLRAELEVLRAQLKELTEERGKTKQEYEGERDARLAKEGEVTILRKGLEKKNQEYSAEIARLRAAKEQAEATQAQAQKNMREEVERLKGQLQLKRNEEATLRRPPSSGRSQRIRDQPPPTPVRMPSQMREWNSDAGRAPRTPSRTRQITSNGSPESSRSRKYTSDHPKKSALFPGFVNAFDYSPPRASQNVQAKGKQREESKVRRDLSDSDPYPSQRQQYSSPPSSPIQFLRPMEDFNPLGPDDQGTGADVEMTDEVKDQIPVEEYDVVEPPDRRAELQRIIFSHKLSSSEPLTFHFLLGSPLPDSASAEQSRSYAALCDRLLENLGITVPKMDGGDYLNEVLSDILVQMARTLTDVRAIPALTALFSLLREVVLWQRMFARLFLSTTDDDAPPTIIALLCDVIRTCLNPPNKPMSEELSPLALRTLRLLEMLAWSAPDDLAIRLSFILKSPNVLSILLAPSQPTWLLHRSARLLAFLASHPSLFRYLLLYPETNAGEALGEKGFRHIPYIEQLSFYLTDITRQGPEADLLRESILTFVAGLVVAHPEAQGILAETETLIPSIILFLYNLTTPIYEEDEGLMNAPELVTALCEKTNRTVSLLHTLVLGGNSTRVGLRHKLTSIKYRQFHGIMHMFNVALGRLSYADVPQWFEPSQRHALEEVMDLARQLLELNSDGPELELIWAAFQSDEEMQDMAVDKQEEDNDEESEARMLHPPDAEE</sequence>
<feature type="compositionally biased region" description="Basic and acidic residues" evidence="1">
    <location>
        <begin position="365"/>
        <end position="377"/>
    </location>
</feature>
<evidence type="ECO:0008006" key="4">
    <source>
        <dbReference type="Google" id="ProtNLM"/>
    </source>
</evidence>
<dbReference type="AlphaFoldDB" id="A0A401GHA7"/>
<dbReference type="EMBL" id="BFAD01000003">
    <property type="protein sequence ID" value="GBE81501.1"/>
    <property type="molecule type" value="Genomic_DNA"/>
</dbReference>
<evidence type="ECO:0000256" key="1">
    <source>
        <dbReference type="SAM" id="MobiDB-lite"/>
    </source>
</evidence>
<dbReference type="GO" id="GO:0000077">
    <property type="term" value="P:DNA damage checkpoint signaling"/>
    <property type="evidence" value="ECO:0007669"/>
    <property type="project" value="InterPro"/>
</dbReference>
<feature type="compositionally biased region" description="Polar residues" evidence="1">
    <location>
        <begin position="34"/>
        <end position="44"/>
    </location>
</feature>
<name>A0A401GHA7_9APHY</name>
<feature type="region of interest" description="Disordered" evidence="1">
    <location>
        <begin position="130"/>
        <end position="149"/>
    </location>
</feature>
<protein>
    <recommendedName>
        <fullName evidence="4">DNA repair protein Rad26</fullName>
    </recommendedName>
</protein>
<evidence type="ECO:0000313" key="3">
    <source>
        <dbReference type="Proteomes" id="UP000287166"/>
    </source>
</evidence>
<evidence type="ECO:0000313" key="2">
    <source>
        <dbReference type="EMBL" id="GBE81501.1"/>
    </source>
</evidence>
<dbReference type="PANTHER" id="PTHR28594:SF1">
    <property type="entry name" value="ATR-INTERACTING PROTEIN"/>
    <property type="match status" value="1"/>
</dbReference>
<feature type="region of interest" description="Disordered" evidence="1">
    <location>
        <begin position="258"/>
        <end position="402"/>
    </location>
</feature>
<dbReference type="InterPro" id="IPR033349">
    <property type="entry name" value="ATRIP"/>
</dbReference>
<dbReference type="OrthoDB" id="3366922at2759"/>
<gene>
    <name evidence="2" type="ORF">SCP_0312300</name>
</gene>
<dbReference type="InParanoid" id="A0A401GHA7"/>
<dbReference type="Proteomes" id="UP000287166">
    <property type="component" value="Unassembled WGS sequence"/>
</dbReference>
<organism evidence="2 3">
    <name type="scientific">Sparassis crispa</name>
    <dbReference type="NCBI Taxonomy" id="139825"/>
    <lineage>
        <taxon>Eukaryota</taxon>
        <taxon>Fungi</taxon>
        <taxon>Dikarya</taxon>
        <taxon>Basidiomycota</taxon>
        <taxon>Agaricomycotina</taxon>
        <taxon>Agaricomycetes</taxon>
        <taxon>Polyporales</taxon>
        <taxon>Sparassidaceae</taxon>
        <taxon>Sparassis</taxon>
    </lineage>
</organism>
<dbReference type="RefSeq" id="XP_027612414.1">
    <property type="nucleotide sequence ID" value="XM_027756613.1"/>
</dbReference>